<feature type="domain" description="HMG box" evidence="3">
    <location>
        <begin position="184"/>
        <end position="260"/>
    </location>
</feature>
<dbReference type="GO" id="GO:0005634">
    <property type="term" value="C:nucleus"/>
    <property type="evidence" value="ECO:0007669"/>
    <property type="project" value="UniProtKB-UniRule"/>
</dbReference>
<evidence type="ECO:0000256" key="1">
    <source>
        <dbReference type="PROSITE-ProRule" id="PRU00267"/>
    </source>
</evidence>
<dbReference type="PROSITE" id="PS50118">
    <property type="entry name" value="HMG_BOX_2"/>
    <property type="match status" value="1"/>
</dbReference>
<evidence type="ECO:0000313" key="4">
    <source>
        <dbReference type="EMBL" id="KAH7125601.1"/>
    </source>
</evidence>
<keyword evidence="5" id="KW-1185">Reference proteome</keyword>
<feature type="compositionally biased region" description="Polar residues" evidence="2">
    <location>
        <begin position="635"/>
        <end position="660"/>
    </location>
</feature>
<proteinExistence type="predicted"/>
<feature type="region of interest" description="Disordered" evidence="2">
    <location>
        <begin position="696"/>
        <end position="783"/>
    </location>
</feature>
<reference evidence="4" key="1">
    <citation type="journal article" date="2021" name="Nat. Commun.">
        <title>Genetic determinants of endophytism in the Arabidopsis root mycobiome.</title>
        <authorList>
            <person name="Mesny F."/>
            <person name="Miyauchi S."/>
            <person name="Thiergart T."/>
            <person name="Pickel B."/>
            <person name="Atanasova L."/>
            <person name="Karlsson M."/>
            <person name="Huettel B."/>
            <person name="Barry K.W."/>
            <person name="Haridas S."/>
            <person name="Chen C."/>
            <person name="Bauer D."/>
            <person name="Andreopoulos W."/>
            <person name="Pangilinan J."/>
            <person name="LaButti K."/>
            <person name="Riley R."/>
            <person name="Lipzen A."/>
            <person name="Clum A."/>
            <person name="Drula E."/>
            <person name="Henrissat B."/>
            <person name="Kohler A."/>
            <person name="Grigoriev I.V."/>
            <person name="Martin F.M."/>
            <person name="Hacquard S."/>
        </authorList>
    </citation>
    <scope>NUCLEOTIDE SEQUENCE</scope>
    <source>
        <strain evidence="4">MPI-CAGE-CH-0243</strain>
    </source>
</reference>
<dbReference type="GO" id="GO:0003677">
    <property type="term" value="F:DNA binding"/>
    <property type="evidence" value="ECO:0007669"/>
    <property type="project" value="UniProtKB-UniRule"/>
</dbReference>
<feature type="compositionally biased region" description="Basic and acidic residues" evidence="2">
    <location>
        <begin position="766"/>
        <end position="783"/>
    </location>
</feature>
<comment type="caution">
    <text evidence="4">The sequence shown here is derived from an EMBL/GenBank/DDBJ whole genome shotgun (WGS) entry which is preliminary data.</text>
</comment>
<dbReference type="AlphaFoldDB" id="A0A9P9DUP1"/>
<evidence type="ECO:0000259" key="3">
    <source>
        <dbReference type="PROSITE" id="PS50118"/>
    </source>
</evidence>
<feature type="compositionally biased region" description="Polar residues" evidence="2">
    <location>
        <begin position="417"/>
        <end position="432"/>
    </location>
</feature>
<feature type="compositionally biased region" description="Polar residues" evidence="2">
    <location>
        <begin position="369"/>
        <end position="380"/>
    </location>
</feature>
<feature type="compositionally biased region" description="Basic and acidic residues" evidence="2">
    <location>
        <begin position="696"/>
        <end position="715"/>
    </location>
</feature>
<name>A0A9P9DUP1_9PLEO</name>
<feature type="DNA-binding region" description="HMG box" evidence="1">
    <location>
        <begin position="184"/>
        <end position="260"/>
    </location>
</feature>
<feature type="region of interest" description="Disordered" evidence="2">
    <location>
        <begin position="509"/>
        <end position="528"/>
    </location>
</feature>
<dbReference type="EMBL" id="JAGMWT010000007">
    <property type="protein sequence ID" value="KAH7125601.1"/>
    <property type="molecule type" value="Genomic_DNA"/>
</dbReference>
<keyword evidence="1" id="KW-0238">DNA-binding</keyword>
<feature type="region of interest" description="Disordered" evidence="2">
    <location>
        <begin position="346"/>
        <end position="401"/>
    </location>
</feature>
<evidence type="ECO:0000313" key="5">
    <source>
        <dbReference type="Proteomes" id="UP000700596"/>
    </source>
</evidence>
<accession>A0A9P9DUP1</accession>
<feature type="region of interest" description="Disordered" evidence="2">
    <location>
        <begin position="413"/>
        <end position="432"/>
    </location>
</feature>
<feature type="compositionally biased region" description="Polar residues" evidence="2">
    <location>
        <begin position="741"/>
        <end position="750"/>
    </location>
</feature>
<organism evidence="4 5">
    <name type="scientific">Dendryphion nanum</name>
    <dbReference type="NCBI Taxonomy" id="256645"/>
    <lineage>
        <taxon>Eukaryota</taxon>
        <taxon>Fungi</taxon>
        <taxon>Dikarya</taxon>
        <taxon>Ascomycota</taxon>
        <taxon>Pezizomycotina</taxon>
        <taxon>Dothideomycetes</taxon>
        <taxon>Pleosporomycetidae</taxon>
        <taxon>Pleosporales</taxon>
        <taxon>Torulaceae</taxon>
        <taxon>Dendryphion</taxon>
    </lineage>
</organism>
<feature type="compositionally biased region" description="Low complexity" evidence="2">
    <location>
        <begin position="751"/>
        <end position="765"/>
    </location>
</feature>
<feature type="compositionally biased region" description="Low complexity" evidence="2">
    <location>
        <begin position="717"/>
        <end position="727"/>
    </location>
</feature>
<keyword evidence="1" id="KW-0539">Nucleus</keyword>
<gene>
    <name evidence="4" type="ORF">B0J11DRAFT_614954</name>
</gene>
<evidence type="ECO:0000256" key="2">
    <source>
        <dbReference type="SAM" id="MobiDB-lite"/>
    </source>
</evidence>
<feature type="compositionally biased region" description="Polar residues" evidence="2">
    <location>
        <begin position="545"/>
        <end position="564"/>
    </location>
</feature>
<sequence length="783" mass="86246">MDKHQLITSTSHVRDAVPVTKFTEGIEDKDKDDHPSVEVFNLLKMMSTNDLASLSGVALVNASKIKDAVWDSYSLHELSSGDKPGDAANLTARNSIYDAITSIDIGRLSAENKISVLDIRRVYQNLLNLTISSVDAQATDVITPWADQLLEASTGDSKSGIHQVTDILGGLKSLYRPPRKDGGPKKPFPPKTLFSRGSDAKNYMKMSLAQMFPNTTWSASGLLKIMDVAWYLILEEDRKPFKDLSNLDKDRFNRLSKQFSETGQMDAIEDARCQQDMNELASYVVQEAGKKGVYNWQWSRPDATLDVSKYSEDRATELLLKPGSDALALCARQIACDSQTRRAAIPAVPSNTVHDKSRQSATGGPPDTPSSTAGFISQPKSAYGKHPLNHSRGSSTPVLRGDNGLLCNKLAGKRNISDQTAPSPNPASQVQSRKNITVHRINSYIGPESEVPNNWTPAHRWNGSGSGRSNRMSKFEAQLNERLKGTESPAMDSDNEDITASVTEASEAIKPVNHAEPRTSKASAAAPKRSYYPTTFGRAMRESYPVSSRPASQATDPNTSMQDVNNKETRQPACIHTLAFRGHEVDRGRTRAPHQGQDRPQATYTPLGSPRSFSAPRPIQHAPGLSALPPRLSYASLTQRNTQARRSSSGPLAPLNTNRTRTSDDITAYLRTLKDNLENSFSRSQSHYRTIDQECERMRSREQSTLRRRERERTKSRTASAASSSRTSDAHVQKPLPEFSVAQTTRAVSNDSEVSVPPRPRSIVPDPEHSQEISNEDKGNAQN</sequence>
<dbReference type="InterPro" id="IPR009071">
    <property type="entry name" value="HMG_box_dom"/>
</dbReference>
<dbReference type="Proteomes" id="UP000700596">
    <property type="component" value="Unassembled WGS sequence"/>
</dbReference>
<feature type="region of interest" description="Disordered" evidence="2">
    <location>
        <begin position="541"/>
        <end position="660"/>
    </location>
</feature>
<protein>
    <recommendedName>
        <fullName evidence="3">HMG box domain-containing protein</fullName>
    </recommendedName>
</protein>